<organism evidence="3 4">
    <name type="scientific">Amblyomma americanum</name>
    <name type="common">Lone star tick</name>
    <dbReference type="NCBI Taxonomy" id="6943"/>
    <lineage>
        <taxon>Eukaryota</taxon>
        <taxon>Metazoa</taxon>
        <taxon>Ecdysozoa</taxon>
        <taxon>Arthropoda</taxon>
        <taxon>Chelicerata</taxon>
        <taxon>Arachnida</taxon>
        <taxon>Acari</taxon>
        <taxon>Parasitiformes</taxon>
        <taxon>Ixodida</taxon>
        <taxon>Ixodoidea</taxon>
        <taxon>Ixodidae</taxon>
        <taxon>Amblyomminae</taxon>
        <taxon>Amblyomma</taxon>
    </lineage>
</organism>
<gene>
    <name evidence="3" type="ORF">V5799_033941</name>
</gene>
<dbReference type="Proteomes" id="UP001321473">
    <property type="component" value="Unassembled WGS sequence"/>
</dbReference>
<evidence type="ECO:0000313" key="3">
    <source>
        <dbReference type="EMBL" id="KAK8763455.1"/>
    </source>
</evidence>
<protein>
    <submittedName>
        <fullName evidence="3">Uncharacterized protein</fullName>
    </submittedName>
</protein>
<evidence type="ECO:0000313" key="4">
    <source>
        <dbReference type="Proteomes" id="UP001321473"/>
    </source>
</evidence>
<keyword evidence="4" id="KW-1185">Reference proteome</keyword>
<dbReference type="AlphaFoldDB" id="A0AAQ4DLW5"/>
<feature type="compositionally biased region" description="Low complexity" evidence="1">
    <location>
        <begin position="32"/>
        <end position="45"/>
    </location>
</feature>
<proteinExistence type="predicted"/>
<feature type="compositionally biased region" description="Low complexity" evidence="1">
    <location>
        <begin position="52"/>
        <end position="64"/>
    </location>
</feature>
<evidence type="ECO:0000256" key="1">
    <source>
        <dbReference type="SAM" id="MobiDB-lite"/>
    </source>
</evidence>
<accession>A0AAQ4DLW5</accession>
<dbReference type="EMBL" id="JARKHS020029301">
    <property type="protein sequence ID" value="KAK8763455.1"/>
    <property type="molecule type" value="Genomic_DNA"/>
</dbReference>
<feature type="region of interest" description="Disordered" evidence="1">
    <location>
        <begin position="1"/>
        <end position="95"/>
    </location>
</feature>
<reference evidence="3 4" key="1">
    <citation type="journal article" date="2023" name="Arcadia Sci">
        <title>De novo assembly of a long-read Amblyomma americanum tick genome.</title>
        <authorList>
            <person name="Chou S."/>
            <person name="Poskanzer K.E."/>
            <person name="Rollins M."/>
            <person name="Thuy-Boun P.S."/>
        </authorList>
    </citation>
    <scope>NUCLEOTIDE SEQUENCE [LARGE SCALE GENOMIC DNA]</scope>
    <source>
        <strain evidence="3">F_SG_1</strain>
        <tissue evidence="3">Salivary glands</tissue>
    </source>
</reference>
<sequence>MAPPKADPLPETAQPATQKPALLARKVKPGAEEAAQAPPQKQAQAPAPPASKPAAQAPKEAAAAGSRSPKSKGKTPQTREQMVAPEGEEAGVPDIVIPIPEEAQTASRVSTLATTEMNTAAEDDKVLNYQRLSRFRHRRFSPRGAYGFEPQQGGASLWGPDAEVPAKVKQQGGEEAPAGQSGDYIVKHYMQSPDTPLEPEVTSIKMLCIGAGVVFVIATISAWALMNIRHRGRHTTRADQYQDEYSTEWKGAIAGQRRAFLSRRSTAFLSANITVADNSPAEDGDSSSVVI</sequence>
<keyword evidence="2" id="KW-0472">Membrane</keyword>
<evidence type="ECO:0000256" key="2">
    <source>
        <dbReference type="SAM" id="Phobius"/>
    </source>
</evidence>
<keyword evidence="2" id="KW-1133">Transmembrane helix</keyword>
<name>A0AAQ4DLW5_AMBAM</name>
<comment type="caution">
    <text evidence="3">The sequence shown here is derived from an EMBL/GenBank/DDBJ whole genome shotgun (WGS) entry which is preliminary data.</text>
</comment>
<keyword evidence="2" id="KW-0812">Transmembrane</keyword>
<feature type="transmembrane region" description="Helical" evidence="2">
    <location>
        <begin position="204"/>
        <end position="225"/>
    </location>
</feature>